<dbReference type="EMBL" id="GGEC01030909">
    <property type="protein sequence ID" value="MBX11393.1"/>
    <property type="molecule type" value="Transcribed_RNA"/>
</dbReference>
<sequence length="53" mass="5827">MDNMDKAYADCSIPQEKANEEINAELGLSDADEETCDFPLDNVGLEPRHITGT</sequence>
<dbReference type="Gene3D" id="3.30.40.100">
    <property type="match status" value="1"/>
</dbReference>
<accession>A0A2P2L0A3</accession>
<evidence type="ECO:0000313" key="1">
    <source>
        <dbReference type="EMBL" id="MBX11393.1"/>
    </source>
</evidence>
<dbReference type="AlphaFoldDB" id="A0A2P2L0A3"/>
<reference evidence="1" key="1">
    <citation type="submission" date="2018-02" db="EMBL/GenBank/DDBJ databases">
        <title>Rhizophora mucronata_Transcriptome.</title>
        <authorList>
            <person name="Meera S.P."/>
            <person name="Sreeshan A."/>
            <person name="Augustine A."/>
        </authorList>
    </citation>
    <scope>NUCLEOTIDE SEQUENCE</scope>
    <source>
        <tissue evidence="1">Leaf</tissue>
    </source>
</reference>
<name>A0A2P2L0A3_RHIMU</name>
<protein>
    <submittedName>
        <fullName evidence="1">Uncharacterized protein</fullName>
    </submittedName>
</protein>
<proteinExistence type="predicted"/>
<organism evidence="1">
    <name type="scientific">Rhizophora mucronata</name>
    <name type="common">Asiatic mangrove</name>
    <dbReference type="NCBI Taxonomy" id="61149"/>
    <lineage>
        <taxon>Eukaryota</taxon>
        <taxon>Viridiplantae</taxon>
        <taxon>Streptophyta</taxon>
        <taxon>Embryophyta</taxon>
        <taxon>Tracheophyta</taxon>
        <taxon>Spermatophyta</taxon>
        <taxon>Magnoliopsida</taxon>
        <taxon>eudicotyledons</taxon>
        <taxon>Gunneridae</taxon>
        <taxon>Pentapetalae</taxon>
        <taxon>rosids</taxon>
        <taxon>fabids</taxon>
        <taxon>Malpighiales</taxon>
        <taxon>Rhizophoraceae</taxon>
        <taxon>Rhizophora</taxon>
    </lineage>
</organism>